<evidence type="ECO:0000256" key="3">
    <source>
        <dbReference type="ARBA" id="ARBA00022490"/>
    </source>
</evidence>
<evidence type="ECO:0000313" key="6">
    <source>
        <dbReference type="Proteomes" id="UP001519667"/>
    </source>
</evidence>
<dbReference type="InterPro" id="IPR039315">
    <property type="entry name" value="CheW"/>
</dbReference>
<evidence type="ECO:0000259" key="4">
    <source>
        <dbReference type="PROSITE" id="PS50851"/>
    </source>
</evidence>
<dbReference type="PROSITE" id="PS50851">
    <property type="entry name" value="CHEW"/>
    <property type="match status" value="1"/>
</dbReference>
<accession>A0ABS5XLH6</accession>
<keyword evidence="3" id="KW-0963">Cytoplasm</keyword>
<dbReference type="Pfam" id="PF01584">
    <property type="entry name" value="CheW"/>
    <property type="match status" value="1"/>
</dbReference>
<dbReference type="InterPro" id="IPR036061">
    <property type="entry name" value="CheW-like_dom_sf"/>
</dbReference>
<comment type="subcellular location">
    <subcellularLocation>
        <location evidence="1">Cytoplasm</location>
    </subcellularLocation>
</comment>
<keyword evidence="6" id="KW-1185">Reference proteome</keyword>
<dbReference type="EMBL" id="JAGTIS010000014">
    <property type="protein sequence ID" value="MBT8768559.1"/>
    <property type="molecule type" value="Genomic_DNA"/>
</dbReference>
<dbReference type="Gene3D" id="2.30.30.40">
    <property type="entry name" value="SH3 Domains"/>
    <property type="match status" value="1"/>
</dbReference>
<dbReference type="InterPro" id="IPR002545">
    <property type="entry name" value="CheW-lke_dom"/>
</dbReference>
<dbReference type="SUPFAM" id="SSF50341">
    <property type="entry name" value="CheW-like"/>
    <property type="match status" value="1"/>
</dbReference>
<dbReference type="Gene3D" id="2.40.50.180">
    <property type="entry name" value="CheA-289, Domain 4"/>
    <property type="match status" value="1"/>
</dbReference>
<evidence type="ECO:0000256" key="1">
    <source>
        <dbReference type="ARBA" id="ARBA00004496"/>
    </source>
</evidence>
<comment type="caution">
    <text evidence="5">The sequence shown here is derived from an EMBL/GenBank/DDBJ whole genome shotgun (WGS) entry which is preliminary data.</text>
</comment>
<protein>
    <recommendedName>
        <fullName evidence="2">Chemotaxis protein CheW</fullName>
    </recommendedName>
</protein>
<evidence type="ECO:0000313" key="5">
    <source>
        <dbReference type="EMBL" id="MBT8768559.1"/>
    </source>
</evidence>
<organism evidence="5 6">
    <name type="scientific">Metapseudomonas boanensis</name>
    <dbReference type="NCBI Taxonomy" id="2822138"/>
    <lineage>
        <taxon>Bacteria</taxon>
        <taxon>Pseudomonadati</taxon>
        <taxon>Pseudomonadota</taxon>
        <taxon>Gammaproteobacteria</taxon>
        <taxon>Pseudomonadales</taxon>
        <taxon>Pseudomonadaceae</taxon>
        <taxon>Metapseudomonas</taxon>
    </lineage>
</organism>
<sequence>MVDSHLPLSDAEALPPVDDCWNRIGVHGDKSCERLANHVHCRNCEVHAAAATMLLDRYALQRERKSDEVVEEGEVLGDCTSTLVFRLGEAWLGLATRSLTEVAAMNPIHSLPHQRSRSLIGVTNVRGALAACISLVELLALEPGAAVQGDRRVVPRMLILASPGGPLVAPVDEVDGIHGIPVEAVVEPGRGTSQAARQFASGVVQWRGRSITLLDENLLLQAMARSLA</sequence>
<dbReference type="PANTHER" id="PTHR22617:SF45">
    <property type="entry name" value="CHEMOTAXIS PROTEIN CHEW"/>
    <property type="match status" value="1"/>
</dbReference>
<proteinExistence type="predicted"/>
<dbReference type="RefSeq" id="WP_215379027.1">
    <property type="nucleotide sequence ID" value="NZ_JAGTIS010000014.1"/>
</dbReference>
<reference evidence="5 6" key="1">
    <citation type="submission" date="2021-04" db="EMBL/GenBank/DDBJ databases">
        <title>Pseudomonas boanensis sp. nov., a bacterium isolated from river water used for household purposes in Boane District, Mozambique.</title>
        <authorList>
            <person name="Nicklasson M."/>
            <person name="Martin-Rodriguez A.J."/>
            <person name="Thorell K."/>
            <person name="Neves L."/>
            <person name="Mussagy A."/>
            <person name="Rydberg H.A."/>
            <person name="Hernroth B."/>
            <person name="Svensson-Stadler L."/>
            <person name="Sjoling A."/>
        </authorList>
    </citation>
    <scope>NUCLEOTIDE SEQUENCE [LARGE SCALE GENOMIC DNA]</scope>
    <source>
        <strain evidence="5 6">DB1</strain>
    </source>
</reference>
<evidence type="ECO:0000256" key="2">
    <source>
        <dbReference type="ARBA" id="ARBA00021483"/>
    </source>
</evidence>
<gene>
    <name evidence="5" type="ORF">J7302_20830</name>
</gene>
<feature type="domain" description="CheW-like" evidence="4">
    <location>
        <begin position="79"/>
        <end position="225"/>
    </location>
</feature>
<dbReference type="Proteomes" id="UP001519667">
    <property type="component" value="Unassembled WGS sequence"/>
</dbReference>
<dbReference type="PANTHER" id="PTHR22617">
    <property type="entry name" value="CHEMOTAXIS SENSOR HISTIDINE KINASE-RELATED"/>
    <property type="match status" value="1"/>
</dbReference>
<name>A0ABS5XLH6_9GAMM</name>